<proteinExistence type="predicted"/>
<dbReference type="KEGG" id="ptc:phytr_6940"/>
<name>A0A2P1P8R5_9RICK</name>
<evidence type="ECO:0000256" key="1">
    <source>
        <dbReference type="SAM" id="Phobius"/>
    </source>
</evidence>
<dbReference type="RefSeq" id="WP_410519427.1">
    <property type="nucleotide sequence ID" value="NZ_CP027845.1"/>
</dbReference>
<dbReference type="InterPro" id="IPR008875">
    <property type="entry name" value="TraX"/>
</dbReference>
<keyword evidence="1" id="KW-0472">Membrane</keyword>
<evidence type="ECO:0000313" key="2">
    <source>
        <dbReference type="EMBL" id="AVP87635.1"/>
    </source>
</evidence>
<feature type="transmembrane region" description="Helical" evidence="1">
    <location>
        <begin position="173"/>
        <end position="195"/>
    </location>
</feature>
<feature type="transmembrane region" description="Helical" evidence="1">
    <location>
        <begin position="147"/>
        <end position="167"/>
    </location>
</feature>
<dbReference type="AlphaFoldDB" id="A0A2P1P8R5"/>
<accession>A0A2P1P8R5</accession>
<feature type="transmembrane region" description="Helical" evidence="1">
    <location>
        <begin position="207"/>
        <end position="226"/>
    </location>
</feature>
<feature type="transmembrane region" description="Helical" evidence="1">
    <location>
        <begin position="105"/>
        <end position="126"/>
    </location>
</feature>
<keyword evidence="1" id="KW-0812">Transmembrane</keyword>
<gene>
    <name evidence="2" type="ORF">phytr_6940</name>
</gene>
<keyword evidence="3" id="KW-1185">Reference proteome</keyword>
<organism evidence="2 3">
    <name type="scientific">Candidatus Phycorickettsia trachydisci</name>
    <dbReference type="NCBI Taxonomy" id="2115978"/>
    <lineage>
        <taxon>Bacteria</taxon>
        <taxon>Pseudomonadati</taxon>
        <taxon>Pseudomonadota</taxon>
        <taxon>Alphaproteobacteria</taxon>
        <taxon>Rickettsiales</taxon>
        <taxon>Rickettsiaceae</taxon>
        <taxon>Candidatus Phycorickettsia</taxon>
    </lineage>
</organism>
<reference evidence="2 3" key="1">
    <citation type="submission" date="2018-03" db="EMBL/GenBank/DDBJ databases">
        <title>A gene transfer event suggests a long-term partnership between eustigmatophyte algae and a novel lineage of endosymbiotic bacteria.</title>
        <authorList>
            <person name="Yurchenko T."/>
            <person name="Sevcikova T."/>
            <person name="Pribyl P."/>
            <person name="El Karkouri K."/>
            <person name="Klimes V."/>
            <person name="Amaral R."/>
            <person name="Zbrankova V."/>
            <person name="Kim E."/>
            <person name="Raoult D."/>
            <person name="Santos L.M.A."/>
            <person name="Elias M."/>
        </authorList>
    </citation>
    <scope>NUCLEOTIDE SEQUENCE [LARGE SCALE GENOMIC DNA]</scope>
    <source>
        <strain evidence="2">CCALA 838</strain>
    </source>
</reference>
<protein>
    <recommendedName>
        <fullName evidence="4">TraX family protein</fullName>
    </recommendedName>
</protein>
<evidence type="ECO:0008006" key="4">
    <source>
        <dbReference type="Google" id="ProtNLM"/>
    </source>
</evidence>
<dbReference type="Pfam" id="PF05857">
    <property type="entry name" value="TraX"/>
    <property type="match status" value="1"/>
</dbReference>
<dbReference type="Proteomes" id="UP000241762">
    <property type="component" value="Chromosome"/>
</dbReference>
<feature type="transmembrane region" description="Helical" evidence="1">
    <location>
        <begin position="14"/>
        <end position="35"/>
    </location>
</feature>
<evidence type="ECO:0000313" key="3">
    <source>
        <dbReference type="Proteomes" id="UP000241762"/>
    </source>
</evidence>
<keyword evidence="1" id="KW-1133">Transmembrane helix</keyword>
<sequence>MHDLKLAQPNNQDLIKFIAIVCMIIDHVGFFFLIHDPVLRAIGRVCLPIFAFFAGYNFKTIHYDILVYGLIITLFRYAFQSALQSNILITFFIGQVLFTYAKPKILDIFFVVSILIGIACNYCHFVEYSTFTLSFMICGLWAKGQEPFKMALFISFLTFIIFTQIVFRFSPIYLLLVSLLQIGSYYSFSYVNFTTPRNCKLLFASRYLLEIYFWHFIIFLLIWFFAKI</sequence>
<dbReference type="EMBL" id="CP027845">
    <property type="protein sequence ID" value="AVP87635.1"/>
    <property type="molecule type" value="Genomic_DNA"/>
</dbReference>
<feature type="transmembrane region" description="Helical" evidence="1">
    <location>
        <begin position="65"/>
        <end position="93"/>
    </location>
</feature>